<dbReference type="Gene3D" id="2.40.50.140">
    <property type="entry name" value="Nucleic acid-binding proteins"/>
    <property type="match status" value="1"/>
</dbReference>
<dbReference type="Pfam" id="PF01588">
    <property type="entry name" value="tRNA_bind"/>
    <property type="match status" value="1"/>
</dbReference>
<keyword evidence="1 3" id="KW-0820">tRNA-binding</keyword>
<dbReference type="SUPFAM" id="SSF50249">
    <property type="entry name" value="Nucleic acid-binding proteins"/>
    <property type="match status" value="1"/>
</dbReference>
<dbReference type="PROSITE" id="PS50886">
    <property type="entry name" value="TRBD"/>
    <property type="match status" value="1"/>
</dbReference>
<gene>
    <name evidence="5" type="ORF">JOC54_001674</name>
</gene>
<dbReference type="InterPro" id="IPR002547">
    <property type="entry name" value="tRNA-bd_dom"/>
</dbReference>
<evidence type="ECO:0000256" key="2">
    <source>
        <dbReference type="ARBA" id="ARBA00022884"/>
    </source>
</evidence>
<evidence type="ECO:0000313" key="6">
    <source>
        <dbReference type="Proteomes" id="UP001179280"/>
    </source>
</evidence>
<dbReference type="NCBIfam" id="NF045760">
    <property type="entry name" value="YtpR"/>
    <property type="match status" value="1"/>
</dbReference>
<dbReference type="InterPro" id="IPR027855">
    <property type="entry name" value="DUF4479"/>
</dbReference>
<reference evidence="5" key="1">
    <citation type="submission" date="2021-01" db="EMBL/GenBank/DDBJ databases">
        <title>Genomic Encyclopedia of Type Strains, Phase IV (KMG-IV): sequencing the most valuable type-strain genomes for metagenomic binning, comparative biology and taxonomic classification.</title>
        <authorList>
            <person name="Goeker M."/>
        </authorList>
    </citation>
    <scope>NUCLEOTIDE SEQUENCE</scope>
    <source>
        <strain evidence="5">DSM 21943</strain>
    </source>
</reference>
<evidence type="ECO:0000256" key="1">
    <source>
        <dbReference type="ARBA" id="ARBA00022555"/>
    </source>
</evidence>
<dbReference type="RefSeq" id="WP_204465603.1">
    <property type="nucleotide sequence ID" value="NZ_JAFBCV010000004.1"/>
</dbReference>
<accession>A0ABS2SSC8</accession>
<sequence>MNAFYNKEGIGDVLLLATEKLSIEERKIEQYGGIVKVQNKHNKTVGINLLNASNYGEIDGAGAIEINESIRQLVKKAFEANEQVLDLQLDQSQSFVIGLVESKEKHPNADKLSVCQVRVGKEEMVQIVCGAPNVDAGQKVVVALESAVMPSGLVIKQTQLRGVESKGMICSAKELDLEGASNEKGILVLTSDEEIGSIFSPSIK</sequence>
<proteinExistence type="predicted"/>
<name>A0ABS2SSC8_9BACI</name>
<evidence type="ECO:0000256" key="3">
    <source>
        <dbReference type="PROSITE-ProRule" id="PRU00209"/>
    </source>
</evidence>
<comment type="caution">
    <text evidence="5">The sequence shown here is derived from an EMBL/GenBank/DDBJ whole genome shotgun (WGS) entry which is preliminary data.</text>
</comment>
<feature type="domain" description="TRNA-binding" evidence="4">
    <location>
        <begin position="89"/>
        <end position="200"/>
    </location>
</feature>
<evidence type="ECO:0000259" key="4">
    <source>
        <dbReference type="PROSITE" id="PS50886"/>
    </source>
</evidence>
<organism evidence="5 6">
    <name type="scientific">Shouchella xiaoxiensis</name>
    <dbReference type="NCBI Taxonomy" id="766895"/>
    <lineage>
        <taxon>Bacteria</taxon>
        <taxon>Bacillati</taxon>
        <taxon>Bacillota</taxon>
        <taxon>Bacilli</taxon>
        <taxon>Bacillales</taxon>
        <taxon>Bacillaceae</taxon>
        <taxon>Shouchella</taxon>
    </lineage>
</organism>
<dbReference type="EMBL" id="JAFBCV010000004">
    <property type="protein sequence ID" value="MBM7838418.1"/>
    <property type="molecule type" value="Genomic_DNA"/>
</dbReference>
<dbReference type="InterPro" id="IPR033714">
    <property type="entry name" value="tRNA_bind_bactPheRS"/>
</dbReference>
<protein>
    <submittedName>
        <fullName evidence="5">tRNA-binding protein</fullName>
    </submittedName>
</protein>
<keyword evidence="6" id="KW-1185">Reference proteome</keyword>
<dbReference type="InterPro" id="IPR037154">
    <property type="entry name" value="YtpR-like_sf"/>
</dbReference>
<evidence type="ECO:0000313" key="5">
    <source>
        <dbReference type="EMBL" id="MBM7838418.1"/>
    </source>
</evidence>
<dbReference type="CDD" id="cd02796">
    <property type="entry name" value="tRNA_bind_bactPheRS"/>
    <property type="match status" value="1"/>
</dbReference>
<dbReference type="Proteomes" id="UP001179280">
    <property type="component" value="Unassembled WGS sequence"/>
</dbReference>
<dbReference type="InterPro" id="IPR012340">
    <property type="entry name" value="NA-bd_OB-fold"/>
</dbReference>
<dbReference type="Gene3D" id="3.30.1940.10">
    <property type="entry name" value="YtpR-like"/>
    <property type="match status" value="1"/>
</dbReference>
<keyword evidence="2 3" id="KW-0694">RNA-binding</keyword>
<dbReference type="Pfam" id="PF14794">
    <property type="entry name" value="DUF4479"/>
    <property type="match status" value="1"/>
</dbReference>